<keyword evidence="4" id="KW-0934">Plastid</keyword>
<keyword evidence="6 14" id="KW-0812">Transmembrane</keyword>
<evidence type="ECO:0000313" key="15">
    <source>
        <dbReference type="EMBL" id="CAK9269296.1"/>
    </source>
</evidence>
<keyword evidence="12" id="KW-0175">Coiled coil</keyword>
<keyword evidence="8" id="KW-0809">Transit peptide</keyword>
<keyword evidence="10" id="KW-0482">Metalloprotease</keyword>
<organism evidence="15 16">
    <name type="scientific">Sphagnum jensenii</name>
    <dbReference type="NCBI Taxonomy" id="128206"/>
    <lineage>
        <taxon>Eukaryota</taxon>
        <taxon>Viridiplantae</taxon>
        <taxon>Streptophyta</taxon>
        <taxon>Embryophyta</taxon>
        <taxon>Bryophyta</taxon>
        <taxon>Sphagnophytina</taxon>
        <taxon>Sphagnopsida</taxon>
        <taxon>Sphagnales</taxon>
        <taxon>Sphagnaceae</taxon>
        <taxon>Sphagnum</taxon>
    </lineage>
</organism>
<keyword evidence="3" id="KW-0150">Chloroplast</keyword>
<dbReference type="PANTHER" id="PTHR31412">
    <property type="entry name" value="ZINC METALLOPROTEASE EGY1"/>
    <property type="match status" value="1"/>
</dbReference>
<accession>A0ABP0WT06</accession>
<dbReference type="CDD" id="cd06160">
    <property type="entry name" value="S2P-M50_like_2"/>
    <property type="match status" value="1"/>
</dbReference>
<gene>
    <name evidence="15" type="ORF">CSSPJE1EN1_LOCUS14774</name>
</gene>
<comment type="similarity">
    <text evidence="2">Belongs to the peptidase M50B family.</text>
</comment>
<feature type="transmembrane region" description="Helical" evidence="14">
    <location>
        <begin position="409"/>
        <end position="430"/>
    </location>
</feature>
<feature type="transmembrane region" description="Helical" evidence="14">
    <location>
        <begin position="308"/>
        <end position="333"/>
    </location>
</feature>
<evidence type="ECO:0000256" key="12">
    <source>
        <dbReference type="SAM" id="Coils"/>
    </source>
</evidence>
<keyword evidence="11 14" id="KW-0472">Membrane</keyword>
<evidence type="ECO:0000256" key="14">
    <source>
        <dbReference type="SAM" id="Phobius"/>
    </source>
</evidence>
<evidence type="ECO:0000256" key="6">
    <source>
        <dbReference type="ARBA" id="ARBA00022692"/>
    </source>
</evidence>
<dbReference type="InterPro" id="IPR044838">
    <property type="entry name" value="EGY1-like"/>
</dbReference>
<dbReference type="EMBL" id="OZ020097">
    <property type="protein sequence ID" value="CAK9269296.1"/>
    <property type="molecule type" value="Genomic_DNA"/>
</dbReference>
<evidence type="ECO:0000256" key="3">
    <source>
        <dbReference type="ARBA" id="ARBA00022528"/>
    </source>
</evidence>
<dbReference type="PANTHER" id="PTHR31412:SF2">
    <property type="entry name" value="ZINC METALLOPEPTIDASE EGY3, CHLOROPLASTIC-RELATED"/>
    <property type="match status" value="1"/>
</dbReference>
<name>A0ABP0WT06_9BRYO</name>
<keyword evidence="9 14" id="KW-1133">Transmembrane helix</keyword>
<evidence type="ECO:0000256" key="9">
    <source>
        <dbReference type="ARBA" id="ARBA00022989"/>
    </source>
</evidence>
<evidence type="ECO:0000256" key="1">
    <source>
        <dbReference type="ARBA" id="ARBA00004508"/>
    </source>
</evidence>
<evidence type="ECO:0000256" key="11">
    <source>
        <dbReference type="ARBA" id="ARBA00023136"/>
    </source>
</evidence>
<evidence type="ECO:0000256" key="13">
    <source>
        <dbReference type="SAM" id="MobiDB-lite"/>
    </source>
</evidence>
<evidence type="ECO:0000256" key="7">
    <source>
        <dbReference type="ARBA" id="ARBA00022801"/>
    </source>
</evidence>
<evidence type="ECO:0000256" key="8">
    <source>
        <dbReference type="ARBA" id="ARBA00022946"/>
    </source>
</evidence>
<proteinExistence type="inferred from homology"/>
<evidence type="ECO:0000256" key="5">
    <source>
        <dbReference type="ARBA" id="ARBA00022670"/>
    </source>
</evidence>
<feature type="coiled-coil region" evidence="12">
    <location>
        <begin position="161"/>
        <end position="219"/>
    </location>
</feature>
<feature type="transmembrane region" description="Helical" evidence="14">
    <location>
        <begin position="525"/>
        <end position="554"/>
    </location>
</feature>
<evidence type="ECO:0000256" key="10">
    <source>
        <dbReference type="ARBA" id="ARBA00023049"/>
    </source>
</evidence>
<evidence type="ECO:0000256" key="4">
    <source>
        <dbReference type="ARBA" id="ARBA00022640"/>
    </source>
</evidence>
<feature type="region of interest" description="Disordered" evidence="13">
    <location>
        <begin position="66"/>
        <end position="108"/>
    </location>
</feature>
<feature type="transmembrane region" description="Helical" evidence="14">
    <location>
        <begin position="486"/>
        <end position="504"/>
    </location>
</feature>
<keyword evidence="5" id="KW-0645">Protease</keyword>
<keyword evidence="16" id="KW-1185">Reference proteome</keyword>
<sequence length="611" mass="67164">MALSTMALLQSAATCAHQLQQRRQCFVIQNHHPTIHNNNNNNNNNTAVTALLLPLNSKMWRETLKSNKNGFPQLKSSSSSWRRSRGGLVRAETKDENNSKPTSTTVEDKEEITAADAKDNKEVKKAVGDEKKVDAIVEKKQERDWRMDEDFKKFMGNPSIEAALKIEKKRAEEKLRELDSQEQGNLFKGLLNKVLRSSLQREKERLDKAEATFKALDLNKVRSCFTYDTFFATDVRRMGDGGIVIGNLRTSLEEVKPKLEASLVKACGCEVDLWFLEETINETTKQVCVVQPKVEIDLQLETGRLSNAAGYVTSILLGVTTLGTIAIMSGFFLEPNATYDDYVARVLPLFAGYTGIIGTSEIATRWMAAKYGVQLSPTFMIPSNWTGCLGVVNNYESLLPNKKALFDIAATRVTSSYLASLLLAATAFLLDQSWNGGDNALYIRPQFFFNNPLLSFVQYVIGPYSDELGNVLPQAVPGVGVPVDPLAFAGLLGIVVTSLNLLPAGRLEGGRIAQALLGRRIAGRLSFFTTLALGVGGITGSVLSLVWGFIATFFRGGEELPAQDEITPLGQERTIWAIALAVICFLTLFPNSAGTFPSALYTPPFFRGDGF</sequence>
<reference evidence="15 16" key="1">
    <citation type="submission" date="2024-02" db="EMBL/GenBank/DDBJ databases">
        <authorList>
            <consortium name="ELIXIR-Norway"/>
            <consortium name="Elixir Norway"/>
        </authorList>
    </citation>
    <scope>NUCLEOTIDE SEQUENCE [LARGE SCALE GENOMIC DNA]</scope>
</reference>
<protein>
    <submittedName>
        <fullName evidence="15">Uncharacterized protein</fullName>
    </submittedName>
</protein>
<dbReference type="Proteomes" id="UP001497444">
    <property type="component" value="Chromosome 2"/>
</dbReference>
<evidence type="ECO:0000313" key="16">
    <source>
        <dbReference type="Proteomes" id="UP001497444"/>
    </source>
</evidence>
<comment type="subcellular location">
    <subcellularLocation>
        <location evidence="1">Plastid</location>
        <location evidence="1">Chloroplast membrane</location>
        <topology evidence="1">Multi-pass membrane protein</topology>
    </subcellularLocation>
</comment>
<keyword evidence="7" id="KW-0378">Hydrolase</keyword>
<evidence type="ECO:0000256" key="2">
    <source>
        <dbReference type="ARBA" id="ARBA00007931"/>
    </source>
</evidence>
<feature type="transmembrane region" description="Helical" evidence="14">
    <location>
        <begin position="574"/>
        <end position="593"/>
    </location>
</feature>